<reference evidence="3 4" key="2">
    <citation type="submission" date="2018-11" db="EMBL/GenBank/DDBJ databases">
        <authorList>
            <consortium name="Pathogen Informatics"/>
        </authorList>
    </citation>
    <scope>NUCLEOTIDE SEQUENCE [LARGE SCALE GENOMIC DNA]</scope>
    <source>
        <strain evidence="3 4">Egypt</strain>
    </source>
</reference>
<dbReference type="Gene3D" id="2.30.29.30">
    <property type="entry name" value="Pleckstrin-homology domain (PH domain)/Phosphotyrosine-binding domain (PTB)"/>
    <property type="match status" value="2"/>
</dbReference>
<dbReference type="InterPro" id="IPR001849">
    <property type="entry name" value="PH_domain"/>
</dbReference>
<feature type="region of interest" description="Disordered" evidence="1">
    <location>
        <begin position="157"/>
        <end position="177"/>
    </location>
</feature>
<evidence type="ECO:0000313" key="3">
    <source>
        <dbReference type="EMBL" id="VDP83788.1"/>
    </source>
</evidence>
<keyword evidence="4" id="KW-1185">Reference proteome</keyword>
<dbReference type="OrthoDB" id="430364at2759"/>
<proteinExistence type="predicted"/>
<dbReference type="InterPro" id="IPR011993">
    <property type="entry name" value="PH-like_dom_sf"/>
</dbReference>
<reference evidence="5" key="1">
    <citation type="submission" date="2016-06" db="UniProtKB">
        <authorList>
            <consortium name="WormBaseParasite"/>
        </authorList>
    </citation>
    <scope>IDENTIFICATION</scope>
</reference>
<dbReference type="Proteomes" id="UP000272942">
    <property type="component" value="Unassembled WGS sequence"/>
</dbReference>
<name>A0A183ANN1_9TREM</name>
<evidence type="ECO:0000313" key="4">
    <source>
        <dbReference type="Proteomes" id="UP000272942"/>
    </source>
</evidence>
<sequence length="189" mass="21779">MEIVPHPTGTSPGSFNWKSGGRVKSWKRRWFVLTEDSLIYYLTPDVNSDYNDLPSNPNHMVQCIENEAEMRVKEYQLRFHWVWSGDTGTGSGTNCFHLFMAILVLRCQLLQARQYSRSRHCKGVIPLDGLNIRITQDRTKEHTFELYSSRNELIKASKADREGTSTPGERLPQSSNTQPLLSSLHFYLL</sequence>
<gene>
    <name evidence="3" type="ORF">ECPE_LOCUS8566</name>
</gene>
<evidence type="ECO:0000313" key="5">
    <source>
        <dbReference type="WBParaSite" id="ECPE_0000859201-mRNA-1"/>
    </source>
</evidence>
<feature type="domain" description="PH" evidence="2">
    <location>
        <begin position="8"/>
        <end position="189"/>
    </location>
</feature>
<dbReference type="Pfam" id="PF00169">
    <property type="entry name" value="PH"/>
    <property type="match status" value="1"/>
</dbReference>
<accession>A0A183ANN1</accession>
<dbReference type="AlphaFoldDB" id="A0A183ANN1"/>
<dbReference type="PROSITE" id="PS50003">
    <property type="entry name" value="PH_DOMAIN"/>
    <property type="match status" value="1"/>
</dbReference>
<dbReference type="WBParaSite" id="ECPE_0000859201-mRNA-1">
    <property type="protein sequence ID" value="ECPE_0000859201-mRNA-1"/>
    <property type="gene ID" value="ECPE_0000859201"/>
</dbReference>
<feature type="compositionally biased region" description="Polar residues" evidence="1">
    <location>
        <begin position="164"/>
        <end position="177"/>
    </location>
</feature>
<dbReference type="EMBL" id="UZAN01046155">
    <property type="protein sequence ID" value="VDP83788.1"/>
    <property type="molecule type" value="Genomic_DNA"/>
</dbReference>
<dbReference type="SUPFAM" id="SSF50729">
    <property type="entry name" value="PH domain-like"/>
    <property type="match status" value="1"/>
</dbReference>
<evidence type="ECO:0000259" key="2">
    <source>
        <dbReference type="PROSITE" id="PS50003"/>
    </source>
</evidence>
<evidence type="ECO:0000256" key="1">
    <source>
        <dbReference type="SAM" id="MobiDB-lite"/>
    </source>
</evidence>
<organism evidence="5">
    <name type="scientific">Echinostoma caproni</name>
    <dbReference type="NCBI Taxonomy" id="27848"/>
    <lineage>
        <taxon>Eukaryota</taxon>
        <taxon>Metazoa</taxon>
        <taxon>Spiralia</taxon>
        <taxon>Lophotrochozoa</taxon>
        <taxon>Platyhelminthes</taxon>
        <taxon>Trematoda</taxon>
        <taxon>Digenea</taxon>
        <taxon>Plagiorchiida</taxon>
        <taxon>Echinostomata</taxon>
        <taxon>Echinostomatoidea</taxon>
        <taxon>Echinostomatidae</taxon>
        <taxon>Echinostoma</taxon>
    </lineage>
</organism>
<protein>
    <submittedName>
        <fullName evidence="5">PH domain-containing protein</fullName>
    </submittedName>
</protein>